<comment type="caution">
    <text evidence="2">The sequence shown here is derived from an EMBL/GenBank/DDBJ whole genome shotgun (WGS) entry which is preliminary data.</text>
</comment>
<proteinExistence type="predicted"/>
<evidence type="ECO:0000313" key="3">
    <source>
        <dbReference type="Proteomes" id="UP000186817"/>
    </source>
</evidence>
<reference evidence="2 3" key="1">
    <citation type="submission" date="2016-02" db="EMBL/GenBank/DDBJ databases">
        <title>Genome analysis of coral dinoflagellate symbionts highlights evolutionary adaptations to a symbiotic lifestyle.</title>
        <authorList>
            <person name="Aranda M."/>
            <person name="Li Y."/>
            <person name="Liew Y.J."/>
            <person name="Baumgarten S."/>
            <person name="Simakov O."/>
            <person name="Wilson M."/>
            <person name="Piel J."/>
            <person name="Ashoor H."/>
            <person name="Bougouffa S."/>
            <person name="Bajic V.B."/>
            <person name="Ryu T."/>
            <person name="Ravasi T."/>
            <person name="Bayer T."/>
            <person name="Micklem G."/>
            <person name="Kim H."/>
            <person name="Bhak J."/>
            <person name="Lajeunesse T.C."/>
            <person name="Voolstra C.R."/>
        </authorList>
    </citation>
    <scope>NUCLEOTIDE SEQUENCE [LARGE SCALE GENOMIC DNA]</scope>
    <source>
        <strain evidence="2 3">CCMP2467</strain>
    </source>
</reference>
<feature type="region of interest" description="Disordered" evidence="1">
    <location>
        <begin position="1"/>
        <end position="20"/>
    </location>
</feature>
<evidence type="ECO:0000313" key="2">
    <source>
        <dbReference type="EMBL" id="OLP84406.1"/>
    </source>
</evidence>
<dbReference type="EMBL" id="LSRX01001044">
    <property type="protein sequence ID" value="OLP84406.1"/>
    <property type="molecule type" value="Genomic_DNA"/>
</dbReference>
<sequence>MPWHNSPPFAKSQPSCETERLSPRSLTTRFDAFHAALCRHARVELNCGKTRVWNAAVEEPLGLADVQGDSDAVVCRAYVQPYPQGLFVSGTLLDSDAFVPRQLELERAEHDKLLTRIPAVEALASAFASAWEMRRRNPSRVASDTSVGFAEGGEEQLVQLNGGAGQACGRAALGSAQRFFNLGLRPLQQLACSRELSAPDFGTGCGSSIVVPTTATGVCLFVLSRDVGMQLMQLVEAALAEQLDPAPESCAAVSSGLSGVRGAGVATGGKASKPALAPPHRDLRAQRGSRRERSREYLAHTFDEEPRHILEGGNGVAKLGRECGE</sequence>
<evidence type="ECO:0000256" key="1">
    <source>
        <dbReference type="SAM" id="MobiDB-lite"/>
    </source>
</evidence>
<keyword evidence="3" id="KW-1185">Reference proteome</keyword>
<feature type="compositionally biased region" description="Basic and acidic residues" evidence="1">
    <location>
        <begin position="279"/>
        <end position="294"/>
    </location>
</feature>
<dbReference type="OrthoDB" id="10332014at2759"/>
<name>A0A1Q9CNB4_SYMMI</name>
<dbReference type="Proteomes" id="UP000186817">
    <property type="component" value="Unassembled WGS sequence"/>
</dbReference>
<dbReference type="AlphaFoldDB" id="A0A1Q9CNB4"/>
<gene>
    <name evidence="2" type="ORF">AK812_SmicGene34715</name>
</gene>
<accession>A0A1Q9CNB4</accession>
<protein>
    <submittedName>
        <fullName evidence="2">Uncharacterized protein</fullName>
    </submittedName>
</protein>
<feature type="region of interest" description="Disordered" evidence="1">
    <location>
        <begin position="263"/>
        <end position="294"/>
    </location>
</feature>
<organism evidence="2 3">
    <name type="scientific">Symbiodinium microadriaticum</name>
    <name type="common">Dinoflagellate</name>
    <name type="synonym">Zooxanthella microadriatica</name>
    <dbReference type="NCBI Taxonomy" id="2951"/>
    <lineage>
        <taxon>Eukaryota</taxon>
        <taxon>Sar</taxon>
        <taxon>Alveolata</taxon>
        <taxon>Dinophyceae</taxon>
        <taxon>Suessiales</taxon>
        <taxon>Symbiodiniaceae</taxon>
        <taxon>Symbiodinium</taxon>
    </lineage>
</organism>